<gene>
    <name evidence="2" type="ORF">B0A55_01281</name>
</gene>
<dbReference type="OrthoDB" id="5596743at2759"/>
<evidence type="ECO:0000259" key="1">
    <source>
        <dbReference type="Pfam" id="PF26534"/>
    </source>
</evidence>
<reference evidence="2 3" key="1">
    <citation type="submission" date="2017-03" db="EMBL/GenBank/DDBJ databases">
        <title>Genomes of endolithic fungi from Antarctica.</title>
        <authorList>
            <person name="Coleine C."/>
            <person name="Masonjones S."/>
            <person name="Stajich J.E."/>
        </authorList>
    </citation>
    <scope>NUCLEOTIDE SEQUENCE [LARGE SCALE GENOMIC DNA]</scope>
    <source>
        <strain evidence="2 3">CCFEE 5184</strain>
    </source>
</reference>
<sequence>MLKAGRQVSTVTDFVTSTITDVAPVTETADGESITLAVTDYAAGANATLTVTDVATATDIAACPTSNNTAPFSTGTSTPEVPAVPSTCVNDGDAEQVAEVFRMLIQNYTSTLALNALTEDFVDYSSAVNIVMNRGAQYPKNITGPTFASRAAFMAGQGSQPKIPFERLQTFHGCDSVSVRWMTTRSGNGQKTEAAMIPVIGNGLMYVVPAEANNAGGYRFRVKDLYSEFNAAAWLVNNGVYRPAGPVDYINQNTTANSTTTTTIKRSLESFENYDESLRGAMI</sequence>
<organism evidence="2 3">
    <name type="scientific">Friedmanniomyces simplex</name>
    <dbReference type="NCBI Taxonomy" id="329884"/>
    <lineage>
        <taxon>Eukaryota</taxon>
        <taxon>Fungi</taxon>
        <taxon>Dikarya</taxon>
        <taxon>Ascomycota</taxon>
        <taxon>Pezizomycotina</taxon>
        <taxon>Dothideomycetes</taxon>
        <taxon>Dothideomycetidae</taxon>
        <taxon>Mycosphaerellales</taxon>
        <taxon>Teratosphaeriaceae</taxon>
        <taxon>Friedmanniomyces</taxon>
    </lineage>
</organism>
<name>A0A4U0Y584_9PEZI</name>
<accession>A0A4U0Y584</accession>
<keyword evidence="3" id="KW-1185">Reference proteome</keyword>
<evidence type="ECO:0000313" key="3">
    <source>
        <dbReference type="Proteomes" id="UP000309340"/>
    </source>
</evidence>
<comment type="caution">
    <text evidence="2">The sequence shown here is derived from an EMBL/GenBank/DDBJ whole genome shotgun (WGS) entry which is preliminary data.</text>
</comment>
<evidence type="ECO:0000313" key="2">
    <source>
        <dbReference type="EMBL" id="TKA82725.1"/>
    </source>
</evidence>
<proteinExistence type="predicted"/>
<dbReference type="AlphaFoldDB" id="A0A4U0Y584"/>
<dbReference type="Pfam" id="PF26534">
    <property type="entry name" value="NTF2_7"/>
    <property type="match status" value="1"/>
</dbReference>
<dbReference type="Proteomes" id="UP000309340">
    <property type="component" value="Unassembled WGS sequence"/>
</dbReference>
<dbReference type="InterPro" id="IPR058645">
    <property type="entry name" value="NTF2-like_dom_7"/>
</dbReference>
<protein>
    <recommendedName>
        <fullName evidence="1">NTF2-like domain-containing protein</fullName>
    </recommendedName>
</protein>
<dbReference type="EMBL" id="NAJQ01000027">
    <property type="protein sequence ID" value="TKA82725.1"/>
    <property type="molecule type" value="Genomic_DNA"/>
</dbReference>
<feature type="domain" description="NTF2-like" evidence="1">
    <location>
        <begin position="87"/>
        <end position="240"/>
    </location>
</feature>